<dbReference type="EnsemblMetazoa" id="GBRI029251-RA">
    <property type="protein sequence ID" value="GBRI029251-PA"/>
    <property type="gene ID" value="GBRI029251"/>
</dbReference>
<dbReference type="Proteomes" id="UP000091820">
    <property type="component" value="Unassembled WGS sequence"/>
</dbReference>
<keyword evidence="1" id="KW-0812">Transmembrane</keyword>
<keyword evidence="1" id="KW-0472">Membrane</keyword>
<organism evidence="2 3">
    <name type="scientific">Glossina brevipalpis</name>
    <dbReference type="NCBI Taxonomy" id="37001"/>
    <lineage>
        <taxon>Eukaryota</taxon>
        <taxon>Metazoa</taxon>
        <taxon>Ecdysozoa</taxon>
        <taxon>Arthropoda</taxon>
        <taxon>Hexapoda</taxon>
        <taxon>Insecta</taxon>
        <taxon>Pterygota</taxon>
        <taxon>Neoptera</taxon>
        <taxon>Endopterygota</taxon>
        <taxon>Diptera</taxon>
        <taxon>Brachycera</taxon>
        <taxon>Muscomorpha</taxon>
        <taxon>Hippoboscoidea</taxon>
        <taxon>Glossinidae</taxon>
        <taxon>Glossina</taxon>
    </lineage>
</organism>
<evidence type="ECO:0000313" key="3">
    <source>
        <dbReference type="Proteomes" id="UP000091820"/>
    </source>
</evidence>
<feature type="transmembrane region" description="Helical" evidence="1">
    <location>
        <begin position="59"/>
        <end position="81"/>
    </location>
</feature>
<dbReference type="VEuPathDB" id="VectorBase:GBRI029251"/>
<sequence length="115" mass="12645">MGIPSPFAFLPLIASEIYPTVVGGLAMSINSVNAMIGSQPIHLQLRIDRNFQLSSKRQTVLLLVYSGRYSSIPATAAIFLWLNKCKFLKKILGFCMFAHPVSALLSDGVVSNRKF</sequence>
<name>A0A1A9WR94_9MUSC</name>
<dbReference type="AlphaFoldDB" id="A0A1A9WR94"/>
<proteinExistence type="predicted"/>
<keyword evidence="1" id="KW-1133">Transmembrane helix</keyword>
<reference evidence="2" key="2">
    <citation type="submission" date="2020-05" db="UniProtKB">
        <authorList>
            <consortium name="EnsemblMetazoa"/>
        </authorList>
    </citation>
    <scope>IDENTIFICATION</scope>
    <source>
        <strain evidence="2">IAEA</strain>
    </source>
</reference>
<evidence type="ECO:0000256" key="1">
    <source>
        <dbReference type="SAM" id="Phobius"/>
    </source>
</evidence>
<reference evidence="3" key="1">
    <citation type="submission" date="2014-03" db="EMBL/GenBank/DDBJ databases">
        <authorList>
            <person name="Aksoy S."/>
            <person name="Warren W."/>
            <person name="Wilson R.K."/>
        </authorList>
    </citation>
    <scope>NUCLEOTIDE SEQUENCE [LARGE SCALE GENOMIC DNA]</scope>
    <source>
        <strain evidence="3">IAEA</strain>
    </source>
</reference>
<feature type="transmembrane region" description="Helical" evidence="1">
    <location>
        <begin position="17"/>
        <end position="38"/>
    </location>
</feature>
<accession>A0A1A9WR94</accession>
<protein>
    <submittedName>
        <fullName evidence="2">Uncharacterized protein</fullName>
    </submittedName>
</protein>
<evidence type="ECO:0000313" key="2">
    <source>
        <dbReference type="EnsemblMetazoa" id="GBRI029251-PA"/>
    </source>
</evidence>
<keyword evidence="3" id="KW-1185">Reference proteome</keyword>